<dbReference type="EMBL" id="BJHV01000003">
    <property type="protein sequence ID" value="GDY49296.1"/>
    <property type="molecule type" value="Genomic_DNA"/>
</dbReference>
<dbReference type="InterPro" id="IPR000524">
    <property type="entry name" value="Tscrpt_reg_HTH_GntR"/>
</dbReference>
<dbReference type="Gene3D" id="3.40.1410.10">
    <property type="entry name" value="Chorismate lyase-like"/>
    <property type="match status" value="1"/>
</dbReference>
<dbReference type="InterPro" id="IPR036388">
    <property type="entry name" value="WH-like_DNA-bd_sf"/>
</dbReference>
<dbReference type="RefSeq" id="WP_137970625.1">
    <property type="nucleotide sequence ID" value="NZ_BJHV01000003.1"/>
</dbReference>
<sequence length="254" mass="29128">MTARQKTSPVREIADTLRKRISSRELEPGAKLPSTRLLAKEFKVSEQVIYRVVVSLKESGHVIAHQGMGVFVRIYDPLEWNPGEFERRDRHDDPNTNTDDWKAQVRAQGRHPEQDVPIVRREPATEDVARWLKINPRDNVVARRRLRWVDGEPSQIADSYFPEWAAEGTPLLEERDVTMPGGILAATGNPQRFFRDELTTRMPTPEEEQRMDLPPGTPVCQHVRIGLLADRTPVRAMVTICPGDRHVIVYEMEV</sequence>
<comment type="caution">
    <text evidence="5">The sequence shown here is derived from an EMBL/GenBank/DDBJ whole genome shotgun (WGS) entry which is preliminary data.</text>
</comment>
<gene>
    <name evidence="5" type="ORF">SANT12839_101780</name>
</gene>
<dbReference type="PANTHER" id="PTHR44846:SF17">
    <property type="entry name" value="GNTR-FAMILY TRANSCRIPTIONAL REGULATOR"/>
    <property type="match status" value="1"/>
</dbReference>
<dbReference type="SMART" id="SM00345">
    <property type="entry name" value="HTH_GNTR"/>
    <property type="match status" value="1"/>
</dbReference>
<evidence type="ECO:0000256" key="2">
    <source>
        <dbReference type="ARBA" id="ARBA00023125"/>
    </source>
</evidence>
<dbReference type="PROSITE" id="PS50949">
    <property type="entry name" value="HTH_GNTR"/>
    <property type="match status" value="1"/>
</dbReference>
<evidence type="ECO:0000256" key="3">
    <source>
        <dbReference type="ARBA" id="ARBA00023163"/>
    </source>
</evidence>
<dbReference type="PANTHER" id="PTHR44846">
    <property type="entry name" value="MANNOSYL-D-GLYCERATE TRANSPORT/METABOLISM SYSTEM REPRESSOR MNGR-RELATED"/>
    <property type="match status" value="1"/>
</dbReference>
<organism evidence="5 6">
    <name type="scientific">Streptomyces antimycoticus</name>
    <dbReference type="NCBI Taxonomy" id="68175"/>
    <lineage>
        <taxon>Bacteria</taxon>
        <taxon>Bacillati</taxon>
        <taxon>Actinomycetota</taxon>
        <taxon>Actinomycetes</taxon>
        <taxon>Kitasatosporales</taxon>
        <taxon>Streptomycetaceae</taxon>
        <taxon>Streptomyces</taxon>
        <taxon>Streptomyces violaceusniger group</taxon>
    </lineage>
</organism>
<name>A0A4D4KQV9_9ACTN</name>
<reference evidence="5 6" key="1">
    <citation type="journal article" date="2020" name="Int. J. Syst. Evol. Microbiol.">
        <title>Reclassification of Streptomyces castelarensis and Streptomyces sporoclivatus as later heterotypic synonyms of Streptomyces antimycoticus.</title>
        <authorList>
            <person name="Komaki H."/>
            <person name="Tamura T."/>
        </authorList>
    </citation>
    <scope>NUCLEOTIDE SEQUENCE [LARGE SCALE GENOMIC DNA]</scope>
    <source>
        <strain evidence="5 6">NBRC 12839</strain>
    </source>
</reference>
<dbReference type="SUPFAM" id="SSF64288">
    <property type="entry name" value="Chorismate lyase-like"/>
    <property type="match status" value="1"/>
</dbReference>
<dbReference type="InterPro" id="IPR036390">
    <property type="entry name" value="WH_DNA-bd_sf"/>
</dbReference>
<proteinExistence type="predicted"/>
<keyword evidence="6" id="KW-1185">Reference proteome</keyword>
<dbReference type="InterPro" id="IPR028978">
    <property type="entry name" value="Chorismate_lyase_/UTRA_dom_sf"/>
</dbReference>
<dbReference type="GO" id="GO:0003700">
    <property type="term" value="F:DNA-binding transcription factor activity"/>
    <property type="evidence" value="ECO:0007669"/>
    <property type="project" value="InterPro"/>
</dbReference>
<evidence type="ECO:0000256" key="1">
    <source>
        <dbReference type="ARBA" id="ARBA00023015"/>
    </source>
</evidence>
<dbReference type="InterPro" id="IPR050679">
    <property type="entry name" value="Bact_HTH_transcr_reg"/>
</dbReference>
<dbReference type="GO" id="GO:0045892">
    <property type="term" value="P:negative regulation of DNA-templated transcription"/>
    <property type="evidence" value="ECO:0007669"/>
    <property type="project" value="TreeGrafter"/>
</dbReference>
<evidence type="ECO:0000313" key="5">
    <source>
        <dbReference type="EMBL" id="GDY49296.1"/>
    </source>
</evidence>
<feature type="domain" description="HTH gntR-type" evidence="4">
    <location>
        <begin position="7"/>
        <end position="75"/>
    </location>
</feature>
<dbReference type="SMART" id="SM00866">
    <property type="entry name" value="UTRA"/>
    <property type="match status" value="1"/>
</dbReference>
<keyword evidence="1" id="KW-0805">Transcription regulation</keyword>
<accession>A0A4D4KQV9</accession>
<evidence type="ECO:0000259" key="4">
    <source>
        <dbReference type="PROSITE" id="PS50949"/>
    </source>
</evidence>
<dbReference type="Gene3D" id="1.10.10.10">
    <property type="entry name" value="Winged helix-like DNA-binding domain superfamily/Winged helix DNA-binding domain"/>
    <property type="match status" value="1"/>
</dbReference>
<dbReference type="SUPFAM" id="SSF46785">
    <property type="entry name" value="Winged helix' DNA-binding domain"/>
    <property type="match status" value="1"/>
</dbReference>
<evidence type="ECO:0000313" key="6">
    <source>
        <dbReference type="Proteomes" id="UP000299290"/>
    </source>
</evidence>
<dbReference type="Pfam" id="PF07702">
    <property type="entry name" value="UTRA"/>
    <property type="match status" value="1"/>
</dbReference>
<keyword evidence="3" id="KW-0804">Transcription</keyword>
<dbReference type="AlphaFoldDB" id="A0A4D4KQV9"/>
<dbReference type="Pfam" id="PF00392">
    <property type="entry name" value="GntR"/>
    <property type="match status" value="1"/>
</dbReference>
<dbReference type="InterPro" id="IPR011663">
    <property type="entry name" value="UTRA"/>
</dbReference>
<protein>
    <recommendedName>
        <fullName evidence="4">HTH gntR-type domain-containing protein</fullName>
    </recommendedName>
</protein>
<dbReference type="Proteomes" id="UP000299290">
    <property type="component" value="Unassembled WGS sequence"/>
</dbReference>
<dbReference type="GO" id="GO:0003677">
    <property type="term" value="F:DNA binding"/>
    <property type="evidence" value="ECO:0007669"/>
    <property type="project" value="UniProtKB-KW"/>
</dbReference>
<keyword evidence="2" id="KW-0238">DNA-binding</keyword>